<accession>A0A1I1Q497</accession>
<dbReference type="Proteomes" id="UP000199022">
    <property type="component" value="Unassembled WGS sequence"/>
</dbReference>
<name>A0A1I1Q497_9ACTN</name>
<keyword evidence="3" id="KW-1185">Reference proteome</keyword>
<feature type="domain" description="NAD-dependent epimerase/dehydratase" evidence="1">
    <location>
        <begin position="3"/>
        <end position="213"/>
    </location>
</feature>
<dbReference type="STRING" id="1225127.SAMN05661030_2601"/>
<dbReference type="PANTHER" id="PTHR48079">
    <property type="entry name" value="PROTEIN YEEZ"/>
    <property type="match status" value="1"/>
</dbReference>
<reference evidence="3" key="1">
    <citation type="submission" date="2016-10" db="EMBL/GenBank/DDBJ databases">
        <authorList>
            <person name="Varghese N."/>
            <person name="Submissions S."/>
        </authorList>
    </citation>
    <scope>NUCLEOTIDE SEQUENCE [LARGE SCALE GENOMIC DNA]</scope>
    <source>
        <strain evidence="3">DSM 45962</strain>
    </source>
</reference>
<evidence type="ECO:0000259" key="1">
    <source>
        <dbReference type="Pfam" id="PF01370"/>
    </source>
</evidence>
<proteinExistence type="predicted"/>
<sequence length="288" mass="29119">MDVFLTGGTGLVGSSVLAALVAQGHTVRALARSDSSAAAVEAAGATAVRGDLTDADLLAREATAAEGVIHTASPGDATSADVDAAFLDAVLGAIAGSGKPYVHTGGVWVHGPGTVDEDTPRDAPDLTAWRAPLDARVTEARDGVRSVLVEPGIVYAEQGGQVAGITAAVLGGPTDDDGAVQLPGSGRQHWTTVHAADLGRLYVLALTHAPAGSTYLGVNGHNPTVAEIADAAGVRAVGTSEEATRERMGAFGDALLLDQQATGDKARRELGWSPTEPTLTELLGRLRG</sequence>
<dbReference type="AlphaFoldDB" id="A0A1I1Q497"/>
<dbReference type="InterPro" id="IPR036291">
    <property type="entry name" value="NAD(P)-bd_dom_sf"/>
</dbReference>
<evidence type="ECO:0000313" key="2">
    <source>
        <dbReference type="EMBL" id="SFD16976.1"/>
    </source>
</evidence>
<dbReference type="SUPFAM" id="SSF51735">
    <property type="entry name" value="NAD(P)-binding Rossmann-fold domains"/>
    <property type="match status" value="1"/>
</dbReference>
<dbReference type="PANTHER" id="PTHR48079:SF6">
    <property type="entry name" value="NAD(P)-BINDING DOMAIN-CONTAINING PROTEIN-RELATED"/>
    <property type="match status" value="1"/>
</dbReference>
<dbReference type="InterPro" id="IPR051783">
    <property type="entry name" value="NAD(P)-dependent_oxidoreduct"/>
</dbReference>
<gene>
    <name evidence="2" type="ORF">SAMN05661030_2601</name>
</gene>
<dbReference type="GO" id="GO:0004029">
    <property type="term" value="F:aldehyde dehydrogenase (NAD+) activity"/>
    <property type="evidence" value="ECO:0007669"/>
    <property type="project" value="TreeGrafter"/>
</dbReference>
<evidence type="ECO:0000313" key="3">
    <source>
        <dbReference type="Proteomes" id="UP000199022"/>
    </source>
</evidence>
<organism evidence="2 3">
    <name type="scientific">Klenkia taihuensis</name>
    <dbReference type="NCBI Taxonomy" id="1225127"/>
    <lineage>
        <taxon>Bacteria</taxon>
        <taxon>Bacillati</taxon>
        <taxon>Actinomycetota</taxon>
        <taxon>Actinomycetes</taxon>
        <taxon>Geodermatophilales</taxon>
        <taxon>Geodermatophilaceae</taxon>
        <taxon>Klenkia</taxon>
    </lineage>
</organism>
<dbReference type="InterPro" id="IPR001509">
    <property type="entry name" value="Epimerase_deHydtase"/>
</dbReference>
<dbReference type="OrthoDB" id="9787292at2"/>
<dbReference type="Pfam" id="PF01370">
    <property type="entry name" value="Epimerase"/>
    <property type="match status" value="1"/>
</dbReference>
<dbReference type="GO" id="GO:0005737">
    <property type="term" value="C:cytoplasm"/>
    <property type="evidence" value="ECO:0007669"/>
    <property type="project" value="TreeGrafter"/>
</dbReference>
<dbReference type="EMBL" id="FOMD01000003">
    <property type="protein sequence ID" value="SFD16976.1"/>
    <property type="molecule type" value="Genomic_DNA"/>
</dbReference>
<dbReference type="Gene3D" id="3.40.50.720">
    <property type="entry name" value="NAD(P)-binding Rossmann-like Domain"/>
    <property type="match status" value="1"/>
</dbReference>
<protein>
    <submittedName>
        <fullName evidence="2">Nucleoside-diphosphate-sugar epimerase</fullName>
    </submittedName>
</protein>
<dbReference type="RefSeq" id="WP_091559389.1">
    <property type="nucleotide sequence ID" value="NZ_BNAC01000001.1"/>
</dbReference>